<feature type="domain" description="NAD-dependent epimerase/dehydratase" evidence="2">
    <location>
        <begin position="170"/>
        <end position="277"/>
    </location>
</feature>
<dbReference type="PANTHER" id="PTHR43000">
    <property type="entry name" value="DTDP-D-GLUCOSE 4,6-DEHYDRATASE-RELATED"/>
    <property type="match status" value="1"/>
</dbReference>
<dbReference type="InterPro" id="IPR001509">
    <property type="entry name" value="Epimerase_deHydtase"/>
</dbReference>
<dbReference type="SUPFAM" id="SSF51735">
    <property type="entry name" value="NAD(P)-binding Rossmann-fold domains"/>
    <property type="match status" value="1"/>
</dbReference>
<evidence type="ECO:0000313" key="4">
    <source>
        <dbReference type="Proteomes" id="UP001500393"/>
    </source>
</evidence>
<organism evidence="3 4">
    <name type="scientific">Kribbella sancticallisti</name>
    <dbReference type="NCBI Taxonomy" id="460087"/>
    <lineage>
        <taxon>Bacteria</taxon>
        <taxon>Bacillati</taxon>
        <taxon>Actinomycetota</taxon>
        <taxon>Actinomycetes</taxon>
        <taxon>Propionibacteriales</taxon>
        <taxon>Kribbellaceae</taxon>
        <taxon>Kribbella</taxon>
    </lineage>
</organism>
<accession>A0ABN2DJ09</accession>
<name>A0ABN2DJ09_9ACTN</name>
<dbReference type="Proteomes" id="UP001500393">
    <property type="component" value="Unassembled WGS sequence"/>
</dbReference>
<dbReference type="RefSeq" id="WP_344214970.1">
    <property type="nucleotide sequence ID" value="NZ_BAAAOS010000020.1"/>
</dbReference>
<evidence type="ECO:0000313" key="3">
    <source>
        <dbReference type="EMBL" id="GAA1578191.1"/>
    </source>
</evidence>
<evidence type="ECO:0000256" key="1">
    <source>
        <dbReference type="ARBA" id="ARBA00007637"/>
    </source>
</evidence>
<comment type="caution">
    <text evidence="3">The sequence shown here is derived from an EMBL/GenBank/DDBJ whole genome shotgun (WGS) entry which is preliminary data.</text>
</comment>
<proteinExistence type="inferred from homology"/>
<protein>
    <submittedName>
        <fullName evidence="3">NAD-dependent epimerase/dehydratase family protein</fullName>
    </submittedName>
</protein>
<sequence length="343" mass="36691">MKILLTGGAGFIGRHVHAQLLTEGHEVGVLDSLRPDVHGQQPEAVERASGELTVGDVRDAAAVDRALDGVDAVVHLAAKVGLGVDLDDMDDYVSSNSLGTAVLLRQMGRRQVRRLVYASSMVVYGEGHYDCDRHGPVAPGPRRVEDLERGQFEPPCPRCGAFLRPGLVHEDAALDPRNTYAASKLNGEHLAATWARETGGQVAAMRFHNVYGPGMPRDTPYAGVAAIFRSALERGEAPKVYEDGGQRRDFIHVRDIATAVATAISADHPPFTAFNVGTGTVRTIGDLAAELSTAYDGPAPVVTGAYRLGDVRHITASSAKLRETLGWKPDYDLTSGIADLLKD</sequence>
<keyword evidence="4" id="KW-1185">Reference proteome</keyword>
<dbReference type="Gene3D" id="3.40.50.720">
    <property type="entry name" value="NAD(P)-binding Rossmann-like Domain"/>
    <property type="match status" value="1"/>
</dbReference>
<feature type="domain" description="NAD-dependent epimerase/dehydratase" evidence="2">
    <location>
        <begin position="3"/>
        <end position="129"/>
    </location>
</feature>
<comment type="similarity">
    <text evidence="1">Belongs to the NAD(P)-dependent epimerase/dehydratase family.</text>
</comment>
<gene>
    <name evidence="3" type="ORF">GCM10009789_34560</name>
</gene>
<dbReference type="EMBL" id="BAAAOS010000020">
    <property type="protein sequence ID" value="GAA1578191.1"/>
    <property type="molecule type" value="Genomic_DNA"/>
</dbReference>
<evidence type="ECO:0000259" key="2">
    <source>
        <dbReference type="Pfam" id="PF01370"/>
    </source>
</evidence>
<reference evidence="3 4" key="1">
    <citation type="journal article" date="2019" name="Int. J. Syst. Evol. Microbiol.">
        <title>The Global Catalogue of Microorganisms (GCM) 10K type strain sequencing project: providing services to taxonomists for standard genome sequencing and annotation.</title>
        <authorList>
            <consortium name="The Broad Institute Genomics Platform"/>
            <consortium name="The Broad Institute Genome Sequencing Center for Infectious Disease"/>
            <person name="Wu L."/>
            <person name="Ma J."/>
        </authorList>
    </citation>
    <scope>NUCLEOTIDE SEQUENCE [LARGE SCALE GENOMIC DNA]</scope>
    <source>
        <strain evidence="3 4">JCM 14969</strain>
    </source>
</reference>
<dbReference type="InterPro" id="IPR036291">
    <property type="entry name" value="NAD(P)-bd_dom_sf"/>
</dbReference>
<dbReference type="Pfam" id="PF01370">
    <property type="entry name" value="Epimerase"/>
    <property type="match status" value="2"/>
</dbReference>